<comment type="caution">
    <text evidence="3">The sequence shown here is derived from an EMBL/GenBank/DDBJ whole genome shotgun (WGS) entry which is preliminary data.</text>
</comment>
<feature type="transmembrane region" description="Helical" evidence="1">
    <location>
        <begin position="83"/>
        <end position="105"/>
    </location>
</feature>
<sequence length="115" mass="13007">MEMTSAAVLIAVSLVLFGVVYYFFTTRHKERMAIIENGLAPDHFKHQRHWHKLLLLLGVICMGTSIGILSGSLITTYLALPSILIMSACVFCFIGISLIVCYWLLNIFERRNNTN</sequence>
<dbReference type="Pfam" id="PF19762">
    <property type="entry name" value="DUF6249"/>
    <property type="match status" value="1"/>
</dbReference>
<proteinExistence type="predicted"/>
<keyword evidence="1" id="KW-1133">Transmembrane helix</keyword>
<dbReference type="RefSeq" id="WP_133555720.1">
    <property type="nucleotide sequence ID" value="NZ_SNWM01000003.1"/>
</dbReference>
<dbReference type="Proteomes" id="UP000295499">
    <property type="component" value="Unassembled WGS sequence"/>
</dbReference>
<feature type="transmembrane region" description="Helical" evidence="1">
    <location>
        <begin position="6"/>
        <end position="24"/>
    </location>
</feature>
<gene>
    <name evidence="3" type="ORF">CLV32_2418</name>
</gene>
<feature type="domain" description="DUF6249" evidence="2">
    <location>
        <begin position="8"/>
        <end position="104"/>
    </location>
</feature>
<dbReference type="EMBL" id="SNWM01000003">
    <property type="protein sequence ID" value="TDO21314.1"/>
    <property type="molecule type" value="Genomic_DNA"/>
</dbReference>
<reference evidence="3 4" key="1">
    <citation type="submission" date="2019-03" db="EMBL/GenBank/DDBJ databases">
        <title>Genomic Encyclopedia of Archaeal and Bacterial Type Strains, Phase II (KMG-II): from individual species to whole genera.</title>
        <authorList>
            <person name="Goeker M."/>
        </authorList>
    </citation>
    <scope>NUCLEOTIDE SEQUENCE [LARGE SCALE GENOMIC DNA]</scope>
    <source>
        <strain evidence="3 4">DSM 19034</strain>
    </source>
</reference>
<dbReference type="OrthoDB" id="679295at2"/>
<protein>
    <recommendedName>
        <fullName evidence="2">DUF6249 domain-containing protein</fullName>
    </recommendedName>
</protein>
<evidence type="ECO:0000256" key="1">
    <source>
        <dbReference type="SAM" id="Phobius"/>
    </source>
</evidence>
<keyword evidence="1" id="KW-0812">Transmembrane</keyword>
<accession>A0A4R6IGT6</accession>
<dbReference type="AlphaFoldDB" id="A0A4R6IGT6"/>
<dbReference type="InterPro" id="IPR046216">
    <property type="entry name" value="DUF6249"/>
</dbReference>
<evidence type="ECO:0000313" key="3">
    <source>
        <dbReference type="EMBL" id="TDO21314.1"/>
    </source>
</evidence>
<keyword evidence="1" id="KW-0472">Membrane</keyword>
<evidence type="ECO:0000259" key="2">
    <source>
        <dbReference type="Pfam" id="PF19762"/>
    </source>
</evidence>
<keyword evidence="4" id="KW-1185">Reference proteome</keyword>
<feature type="transmembrane region" description="Helical" evidence="1">
    <location>
        <begin position="53"/>
        <end position="77"/>
    </location>
</feature>
<organism evidence="3 4">
    <name type="scientific">Pedobacter duraquae</name>
    <dbReference type="NCBI Taxonomy" id="425511"/>
    <lineage>
        <taxon>Bacteria</taxon>
        <taxon>Pseudomonadati</taxon>
        <taxon>Bacteroidota</taxon>
        <taxon>Sphingobacteriia</taxon>
        <taxon>Sphingobacteriales</taxon>
        <taxon>Sphingobacteriaceae</taxon>
        <taxon>Pedobacter</taxon>
    </lineage>
</organism>
<name>A0A4R6IGT6_9SPHI</name>
<evidence type="ECO:0000313" key="4">
    <source>
        <dbReference type="Proteomes" id="UP000295499"/>
    </source>
</evidence>